<dbReference type="PANTHER" id="PTHR35040:SF9">
    <property type="entry name" value="4-LIKE CELL SURFACE PROTEIN, PUTATIVE (AFU_ORTHOLOGUE AFUA_4G14080)-RELATED"/>
    <property type="match status" value="1"/>
</dbReference>
<organism evidence="2 3">
    <name type="scientific">Lachnellula hyalina</name>
    <dbReference type="NCBI Taxonomy" id="1316788"/>
    <lineage>
        <taxon>Eukaryota</taxon>
        <taxon>Fungi</taxon>
        <taxon>Dikarya</taxon>
        <taxon>Ascomycota</taxon>
        <taxon>Pezizomycotina</taxon>
        <taxon>Leotiomycetes</taxon>
        <taxon>Helotiales</taxon>
        <taxon>Lachnaceae</taxon>
        <taxon>Lachnellula</taxon>
    </lineage>
</organism>
<dbReference type="Pfam" id="PF12138">
    <property type="entry name" value="Spherulin4"/>
    <property type="match status" value="1"/>
</dbReference>
<evidence type="ECO:0000256" key="1">
    <source>
        <dbReference type="SAM" id="SignalP"/>
    </source>
</evidence>
<keyword evidence="1" id="KW-0732">Signal</keyword>
<accession>A0A8H8R012</accession>
<sequence>MVLPSAILLPLYLYPSVTTDPWKPLYDSLTAHPNTQFDIVINPDSGPLLVGPSDSALSDYVVAVSKLRTYPNVNIFGYVHTGWGAASLQPALLSNISRYATWNTYTPANISLDGIFIDEAPNAYDPTIYTNLQTATNLARSSELPKIILNPGTVADAEYFALADYIIMFEGAYANFNASEMAALSQAVRANSSVILYDSTLAEADQNTLVNQLVDLGLGSLDVTTTNTYDTWSALWTAFTQQVSSAVGVT</sequence>
<protein>
    <submittedName>
        <fullName evidence="2">Spherulin-4</fullName>
    </submittedName>
</protein>
<dbReference type="Proteomes" id="UP000431533">
    <property type="component" value="Unassembled WGS sequence"/>
</dbReference>
<evidence type="ECO:0000313" key="3">
    <source>
        <dbReference type="Proteomes" id="UP000431533"/>
    </source>
</evidence>
<evidence type="ECO:0000313" key="2">
    <source>
        <dbReference type="EMBL" id="TVY25191.1"/>
    </source>
</evidence>
<keyword evidence="3" id="KW-1185">Reference proteome</keyword>
<dbReference type="EMBL" id="QGMH01000103">
    <property type="protein sequence ID" value="TVY25191.1"/>
    <property type="molecule type" value="Genomic_DNA"/>
</dbReference>
<dbReference type="RefSeq" id="XP_031003979.1">
    <property type="nucleotide sequence ID" value="XM_031151038.1"/>
</dbReference>
<feature type="signal peptide" evidence="1">
    <location>
        <begin position="1"/>
        <end position="19"/>
    </location>
</feature>
<proteinExistence type="predicted"/>
<dbReference type="AlphaFoldDB" id="A0A8H8R012"/>
<dbReference type="PANTHER" id="PTHR35040">
    <property type="match status" value="1"/>
</dbReference>
<name>A0A8H8R012_9HELO</name>
<feature type="chain" id="PRO_5034690368" evidence="1">
    <location>
        <begin position="20"/>
        <end position="250"/>
    </location>
</feature>
<comment type="caution">
    <text evidence="2">The sequence shown here is derived from an EMBL/GenBank/DDBJ whole genome shotgun (WGS) entry which is preliminary data.</text>
</comment>
<gene>
    <name evidence="2" type="primary">SR4_0</name>
    <name evidence="2" type="ORF">LHYA1_G006098</name>
</gene>
<dbReference type="InterPro" id="IPR021986">
    <property type="entry name" value="Spherulin4"/>
</dbReference>
<dbReference type="GeneID" id="41986296"/>
<dbReference type="OrthoDB" id="5342184at2759"/>
<reference evidence="2 3" key="1">
    <citation type="submission" date="2018-05" db="EMBL/GenBank/DDBJ databases">
        <title>Genome sequencing and assembly of the regulated plant pathogen Lachnellula willkommii and related sister species for the development of diagnostic species identification markers.</title>
        <authorList>
            <person name="Giroux E."/>
            <person name="Bilodeau G."/>
        </authorList>
    </citation>
    <scope>NUCLEOTIDE SEQUENCE [LARGE SCALE GENOMIC DNA]</scope>
    <source>
        <strain evidence="2 3">CBS 185.66</strain>
    </source>
</reference>